<dbReference type="Pfam" id="PF00909">
    <property type="entry name" value="Ammonium_transp"/>
    <property type="match status" value="2"/>
</dbReference>
<proteinExistence type="inferred from homology"/>
<feature type="transmembrane region" description="Helical" evidence="7">
    <location>
        <begin position="197"/>
        <end position="216"/>
    </location>
</feature>
<evidence type="ECO:0000259" key="8">
    <source>
        <dbReference type="Pfam" id="PF00909"/>
    </source>
</evidence>
<name>A0A6A3B6Z7_HIBSY</name>
<comment type="caution">
    <text evidence="9">The sequence shown here is derived from an EMBL/GenBank/DDBJ whole genome shotgun (WGS) entry which is preliminary data.</text>
</comment>
<feature type="transmembrane region" description="Helical" evidence="7">
    <location>
        <begin position="74"/>
        <end position="96"/>
    </location>
</feature>
<feature type="transmembrane region" description="Helical" evidence="7">
    <location>
        <begin position="137"/>
        <end position="155"/>
    </location>
</feature>
<dbReference type="InterPro" id="IPR001905">
    <property type="entry name" value="Ammonium_transpt"/>
</dbReference>
<comment type="subcellular location">
    <subcellularLocation>
        <location evidence="1">Membrane</location>
        <topology evidence="1">Multi-pass membrane protein</topology>
    </subcellularLocation>
</comment>
<keyword evidence="10" id="KW-1185">Reference proteome</keyword>
<feature type="transmembrane region" description="Helical" evidence="7">
    <location>
        <begin position="307"/>
        <end position="327"/>
    </location>
</feature>
<evidence type="ECO:0000256" key="7">
    <source>
        <dbReference type="SAM" id="Phobius"/>
    </source>
</evidence>
<dbReference type="InterPro" id="IPR024041">
    <property type="entry name" value="NH4_transpt_AmtB-like_dom"/>
</dbReference>
<comment type="similarity">
    <text evidence="2">Belongs to the ammonia transporter channel (TC 1.A.11.2) family.</text>
</comment>
<dbReference type="Proteomes" id="UP000436088">
    <property type="component" value="Unassembled WGS sequence"/>
</dbReference>
<dbReference type="GO" id="GO:0005886">
    <property type="term" value="C:plasma membrane"/>
    <property type="evidence" value="ECO:0007669"/>
    <property type="project" value="TreeGrafter"/>
</dbReference>
<gene>
    <name evidence="9" type="ORF">F3Y22_tig00110303pilonHSYRG00046</name>
</gene>
<evidence type="ECO:0000256" key="1">
    <source>
        <dbReference type="ARBA" id="ARBA00004141"/>
    </source>
</evidence>
<dbReference type="Gene3D" id="1.10.3430.10">
    <property type="entry name" value="Ammonium transporter AmtB like domains"/>
    <property type="match status" value="2"/>
</dbReference>
<feature type="region of interest" description="Disordered" evidence="6">
    <location>
        <begin position="375"/>
        <end position="404"/>
    </location>
</feature>
<feature type="transmembrane region" description="Helical" evidence="7">
    <location>
        <begin position="255"/>
        <end position="277"/>
    </location>
</feature>
<feature type="transmembrane region" description="Helical" evidence="7">
    <location>
        <begin position="222"/>
        <end position="243"/>
    </location>
</feature>
<keyword evidence="4 7" id="KW-1133">Transmembrane helix</keyword>
<dbReference type="AlphaFoldDB" id="A0A6A3B6Z7"/>
<feature type="transmembrane region" description="Helical" evidence="7">
    <location>
        <begin position="35"/>
        <end position="54"/>
    </location>
</feature>
<dbReference type="PANTHER" id="PTHR43029">
    <property type="entry name" value="AMMONIUM TRANSPORTER MEP2"/>
    <property type="match status" value="1"/>
</dbReference>
<dbReference type="InterPro" id="IPR029020">
    <property type="entry name" value="Ammonium/urea_transptr"/>
</dbReference>
<keyword evidence="5 7" id="KW-0472">Membrane</keyword>
<feature type="domain" description="Ammonium transporter AmtB-like" evidence="8">
    <location>
        <begin position="67"/>
        <end position="353"/>
    </location>
</feature>
<evidence type="ECO:0000256" key="6">
    <source>
        <dbReference type="SAM" id="MobiDB-lite"/>
    </source>
</evidence>
<evidence type="ECO:0000256" key="5">
    <source>
        <dbReference type="ARBA" id="ARBA00023136"/>
    </source>
</evidence>
<feature type="transmembrane region" description="Helical" evidence="7">
    <location>
        <begin position="161"/>
        <end position="185"/>
    </location>
</feature>
<feature type="domain" description="Ammonium transporter AmtB-like" evidence="8">
    <location>
        <begin position="3"/>
        <end position="59"/>
    </location>
</feature>
<evidence type="ECO:0000256" key="2">
    <source>
        <dbReference type="ARBA" id="ARBA00005887"/>
    </source>
</evidence>
<sequence>MTASTLVGIQSMPGLVILYASIVKKKWAVNSAFMALYAFAVVLICWVLLCYRMAFGDELLPFLGERAWMSFAPLWLIFSYTVGACSFWGGGFIYRWGAINYSGGYMIHLSSGVSGLTAAYWVGPSIKSDRERFIPNNILLILTGAGLLGIEWSGFNGGAPYAASIDSSIAVLNTNVSAATSFLVWTCLDVVFFGKPSVIGVVHGMITGLACIMPGACLLQSWATIIIGMLAGSVPWASMMIIHKKCTWLQKVDDALGVFHTHAVAGLMGGLLMGLLAEPHLCRLILPKDTRCALYGGNGGVQLAKQIVAALFVIGWNVTSTLILLMIRLCIPLRMPDNQLEIGDDSVHGEEAYTIWGDGEQYDQRKHGWHAMEKGEPITSRPPSVDGGAAADHHTRSKRNRSFTFGSTVSPATFDSSMDSVDFIATTEPCSDRSQGSSSVSHLVAATWRAAVVCARSCLTNDPKVLKTSCTVGLMDDPNVLKTSCTIGLMVDPKVLKTSYTVGLTDDLKVLKTSCTEGLTDDPKVLKTSCTEDLTDDPKALKTSCTLGLADDPKVLKTSKSSRKLFENIMH</sequence>
<evidence type="ECO:0000256" key="3">
    <source>
        <dbReference type="ARBA" id="ARBA00022692"/>
    </source>
</evidence>
<organism evidence="9 10">
    <name type="scientific">Hibiscus syriacus</name>
    <name type="common">Rose of Sharon</name>
    <dbReference type="NCBI Taxonomy" id="106335"/>
    <lineage>
        <taxon>Eukaryota</taxon>
        <taxon>Viridiplantae</taxon>
        <taxon>Streptophyta</taxon>
        <taxon>Embryophyta</taxon>
        <taxon>Tracheophyta</taxon>
        <taxon>Spermatophyta</taxon>
        <taxon>Magnoliopsida</taxon>
        <taxon>eudicotyledons</taxon>
        <taxon>Gunneridae</taxon>
        <taxon>Pentapetalae</taxon>
        <taxon>rosids</taxon>
        <taxon>malvids</taxon>
        <taxon>Malvales</taxon>
        <taxon>Malvaceae</taxon>
        <taxon>Malvoideae</taxon>
        <taxon>Hibiscus</taxon>
    </lineage>
</organism>
<feature type="transmembrane region" description="Helical" evidence="7">
    <location>
        <begin position="6"/>
        <end position="23"/>
    </location>
</feature>
<protein>
    <submittedName>
        <fullName evidence="9">Ammonium transporter 2 member 1</fullName>
    </submittedName>
</protein>
<reference evidence="9" key="1">
    <citation type="submission" date="2019-09" db="EMBL/GenBank/DDBJ databases">
        <title>Draft genome information of white flower Hibiscus syriacus.</title>
        <authorList>
            <person name="Kim Y.-M."/>
        </authorList>
    </citation>
    <scope>NUCLEOTIDE SEQUENCE [LARGE SCALE GENOMIC DNA]</scope>
    <source>
        <strain evidence="9">YM2019G1</strain>
    </source>
</reference>
<evidence type="ECO:0000313" key="10">
    <source>
        <dbReference type="Proteomes" id="UP000436088"/>
    </source>
</evidence>
<evidence type="ECO:0000256" key="4">
    <source>
        <dbReference type="ARBA" id="ARBA00022989"/>
    </source>
</evidence>
<dbReference type="SUPFAM" id="SSF111352">
    <property type="entry name" value="Ammonium transporter"/>
    <property type="match status" value="1"/>
</dbReference>
<dbReference type="GO" id="GO:0008519">
    <property type="term" value="F:ammonium channel activity"/>
    <property type="evidence" value="ECO:0007669"/>
    <property type="project" value="InterPro"/>
</dbReference>
<keyword evidence="3 7" id="KW-0812">Transmembrane</keyword>
<evidence type="ECO:0000313" key="9">
    <source>
        <dbReference type="EMBL" id="KAE8711042.1"/>
    </source>
</evidence>
<dbReference type="PANTHER" id="PTHR43029:SF38">
    <property type="entry name" value="AMMONIUM TRANSPORTER 2"/>
    <property type="match status" value="1"/>
</dbReference>
<dbReference type="EMBL" id="VEPZ02000921">
    <property type="protein sequence ID" value="KAE8711042.1"/>
    <property type="molecule type" value="Genomic_DNA"/>
</dbReference>
<accession>A0A6A3B6Z7</accession>